<evidence type="ECO:0000313" key="2">
    <source>
        <dbReference type="EMBL" id="MEF3117787.1"/>
    </source>
</evidence>
<keyword evidence="3" id="KW-1185">Reference proteome</keyword>
<dbReference type="InterPro" id="IPR046165">
    <property type="entry name" value="DUF6167"/>
</dbReference>
<name>A0ABU7X2U3_9ACTN</name>
<dbReference type="Pfam" id="PF19664">
    <property type="entry name" value="DUF6167"/>
    <property type="match status" value="1"/>
</dbReference>
<feature type="region of interest" description="Disordered" evidence="1">
    <location>
        <begin position="74"/>
        <end position="93"/>
    </location>
</feature>
<sequence>MFRRAFWFTTGAAAGVWATTKVNRKLRKLQPDSLAAQAADKAVETGQRLRQFALDVRTGMADREGQLHEALGLTDQGDARELPPARSRGALETTRYRITQHQLTQHQLTQHRTRTPGPTGPTGNEDH</sequence>
<evidence type="ECO:0000256" key="1">
    <source>
        <dbReference type="SAM" id="MobiDB-lite"/>
    </source>
</evidence>
<proteinExistence type="predicted"/>
<gene>
    <name evidence="2" type="ORF">RB636_31935</name>
</gene>
<dbReference type="Proteomes" id="UP001348265">
    <property type="component" value="Unassembled WGS sequence"/>
</dbReference>
<feature type="region of interest" description="Disordered" evidence="1">
    <location>
        <begin position="101"/>
        <end position="127"/>
    </location>
</feature>
<accession>A0ABU7X2U3</accession>
<protein>
    <submittedName>
        <fullName evidence="2">DUF6167 family protein</fullName>
    </submittedName>
</protein>
<dbReference type="EMBL" id="JAVFKM010000022">
    <property type="protein sequence ID" value="MEF3117787.1"/>
    <property type="molecule type" value="Genomic_DNA"/>
</dbReference>
<reference evidence="2 3" key="1">
    <citation type="submission" date="2023-08" db="EMBL/GenBank/DDBJ databases">
        <authorList>
            <person name="Sharma P."/>
            <person name="Verma V."/>
            <person name="Mohan M.K."/>
            <person name="Dubey A.K."/>
        </authorList>
    </citation>
    <scope>NUCLEOTIDE SEQUENCE [LARGE SCALE GENOMIC DNA]</scope>
    <source>
        <strain evidence="2 3">ADP4</strain>
    </source>
</reference>
<feature type="compositionally biased region" description="Low complexity" evidence="1">
    <location>
        <begin position="115"/>
        <end position="127"/>
    </location>
</feature>
<comment type="caution">
    <text evidence="2">The sequence shown here is derived from an EMBL/GenBank/DDBJ whole genome shotgun (WGS) entry which is preliminary data.</text>
</comment>
<dbReference type="RefSeq" id="WP_331789102.1">
    <property type="nucleotide sequence ID" value="NZ_JAVFKM010000022.1"/>
</dbReference>
<evidence type="ECO:0000313" key="3">
    <source>
        <dbReference type="Proteomes" id="UP001348265"/>
    </source>
</evidence>
<organism evidence="2 3">
    <name type="scientific">Streptomyces chrestomyceticus</name>
    <dbReference type="NCBI Taxonomy" id="68185"/>
    <lineage>
        <taxon>Bacteria</taxon>
        <taxon>Bacillati</taxon>
        <taxon>Actinomycetota</taxon>
        <taxon>Actinomycetes</taxon>
        <taxon>Kitasatosporales</taxon>
        <taxon>Streptomycetaceae</taxon>
        <taxon>Streptomyces</taxon>
    </lineage>
</organism>